<sequence>MADYSRRKLIQFALKLKSFFVSKDVLSFLAFLLLSATFWFVNALNKERELTISIPLEYTDVPKNLMFEKELPAEVTIKVKDLGVNLWTYMRKKPEPVRVKFEEGNSEKGSFTISNLQLLSSASERLLPSTSILLISPENINTTYVRLYSKKLPVRLNSEISLESQYMFCSPIEIIPEEVEVYGPRIILNKLTELHTEKLEIKNLKDTIIRFISIKPIKSVQYSVDKIKVKACAEMFTEKTVSLPVQIINNPDNISIISFPAEVKVIFNISVQNFNSFQNSDIHVVIDFNEIRKGDLKKKRLKIINNKPYISNIRIQPEEVEFLLEENDN</sequence>
<evidence type="ECO:0008006" key="2">
    <source>
        <dbReference type="Google" id="ProtNLM"/>
    </source>
</evidence>
<organism evidence="1">
    <name type="scientific">bioreactor metagenome</name>
    <dbReference type="NCBI Taxonomy" id="1076179"/>
    <lineage>
        <taxon>unclassified sequences</taxon>
        <taxon>metagenomes</taxon>
        <taxon>ecological metagenomes</taxon>
    </lineage>
</organism>
<protein>
    <recommendedName>
        <fullName evidence="2">YbbR-like domain-containing protein</fullName>
    </recommendedName>
</protein>
<dbReference type="PANTHER" id="PTHR37804">
    <property type="entry name" value="CDAA REGULATORY PROTEIN CDAR"/>
    <property type="match status" value="1"/>
</dbReference>
<dbReference type="Pfam" id="PF07949">
    <property type="entry name" value="YbbR"/>
    <property type="match status" value="1"/>
</dbReference>
<dbReference type="InterPro" id="IPR053154">
    <property type="entry name" value="c-di-AMP_regulator"/>
</dbReference>
<dbReference type="EMBL" id="VSSQ01004053">
    <property type="protein sequence ID" value="MPM23534.1"/>
    <property type="molecule type" value="Genomic_DNA"/>
</dbReference>
<evidence type="ECO:0000313" key="1">
    <source>
        <dbReference type="EMBL" id="MPM23534.1"/>
    </source>
</evidence>
<dbReference type="InterPro" id="IPR012505">
    <property type="entry name" value="YbbR"/>
</dbReference>
<dbReference type="Gene3D" id="2.170.120.30">
    <property type="match status" value="1"/>
</dbReference>
<gene>
    <name evidence="1" type="ORF">SDC9_70008</name>
</gene>
<name>A0A644YBN1_9ZZZZ</name>
<dbReference type="Gene3D" id="2.170.120.40">
    <property type="entry name" value="YbbR-like domain"/>
    <property type="match status" value="1"/>
</dbReference>
<accession>A0A644YBN1</accession>
<proteinExistence type="predicted"/>
<comment type="caution">
    <text evidence="1">The sequence shown here is derived from an EMBL/GenBank/DDBJ whole genome shotgun (WGS) entry which is preliminary data.</text>
</comment>
<reference evidence="1" key="1">
    <citation type="submission" date="2019-08" db="EMBL/GenBank/DDBJ databases">
        <authorList>
            <person name="Kucharzyk K."/>
            <person name="Murdoch R.W."/>
            <person name="Higgins S."/>
            <person name="Loffler F."/>
        </authorList>
    </citation>
    <scope>NUCLEOTIDE SEQUENCE</scope>
</reference>
<dbReference type="PANTHER" id="PTHR37804:SF1">
    <property type="entry name" value="CDAA REGULATORY PROTEIN CDAR"/>
    <property type="match status" value="1"/>
</dbReference>
<dbReference type="AlphaFoldDB" id="A0A644YBN1"/>